<evidence type="ECO:0000256" key="4">
    <source>
        <dbReference type="ARBA" id="ARBA00023125"/>
    </source>
</evidence>
<dbReference type="GO" id="GO:0005524">
    <property type="term" value="F:ATP binding"/>
    <property type="evidence" value="ECO:0007669"/>
    <property type="project" value="UniProtKB-KW"/>
</dbReference>
<dbReference type="CDD" id="cd00130">
    <property type="entry name" value="PAS"/>
    <property type="match status" value="1"/>
</dbReference>
<dbReference type="InterPro" id="IPR025943">
    <property type="entry name" value="Sigma_54_int_dom_ATP-bd_2"/>
</dbReference>
<dbReference type="PROSITE" id="PS50112">
    <property type="entry name" value="PAS"/>
    <property type="match status" value="1"/>
</dbReference>
<evidence type="ECO:0000256" key="1">
    <source>
        <dbReference type="ARBA" id="ARBA00022741"/>
    </source>
</evidence>
<sequence length="444" mass="50133">MKESRRHFSEISDILRCFDYVDEAVNILDRDGVFLYANKKVEDLYGLKREQIIGHDIVELVNRKDLKIFDVMESGKPMVDYEFSAVLRNGNKAYFLNNIYPVFDEANEVIGVCDIYRSYKRSISAVNKILGFHATYRFQDIIGDSPGIHRAVKRAKDYALTNKNILITGESGTGKELFAQAIHNYSKRCEGPFIAVNCASFPAELIESELFGYEEGAFTGARKGGNIGKFQLADGGTLFLDEIGEMPIHLQAKLLRAAESKTILRIGGRSEIPVDVRVISATNRDLLKMVRNNEFRTDLYYRLSTFSVEIPPLRSRTEDILALAVYFLNRTAAEDENGPKTFSAEAVQELRRYSWPGNVRELENVIYRIVINCKTPVIQSEDVVNNFGFARLESASAEQRTKPEKKVGPEELRGALAATGGNKKKAAELLGISRRTVYRILNQR</sequence>
<feature type="domain" description="PAS" evidence="7">
    <location>
        <begin position="10"/>
        <end position="65"/>
    </location>
</feature>
<dbReference type="InterPro" id="IPR000014">
    <property type="entry name" value="PAS"/>
</dbReference>
<dbReference type="AlphaFoldDB" id="A0A1W2AT26"/>
<dbReference type="PRINTS" id="PR01590">
    <property type="entry name" value="HTHFIS"/>
</dbReference>
<dbReference type="STRING" id="1122930.SAMN02745168_1943"/>
<keyword evidence="5" id="KW-0804">Transcription</keyword>
<dbReference type="InterPro" id="IPR009057">
    <property type="entry name" value="Homeodomain-like_sf"/>
</dbReference>
<dbReference type="GO" id="GO:0006355">
    <property type="term" value="P:regulation of DNA-templated transcription"/>
    <property type="evidence" value="ECO:0007669"/>
    <property type="project" value="InterPro"/>
</dbReference>
<dbReference type="SUPFAM" id="SSF55785">
    <property type="entry name" value="PYP-like sensor domain (PAS domain)"/>
    <property type="match status" value="1"/>
</dbReference>
<keyword evidence="2" id="KW-0067">ATP-binding</keyword>
<evidence type="ECO:0000256" key="5">
    <source>
        <dbReference type="ARBA" id="ARBA00023163"/>
    </source>
</evidence>
<name>A0A1W2AT26_9FIRM</name>
<dbReference type="SUPFAM" id="SSF46689">
    <property type="entry name" value="Homeodomain-like"/>
    <property type="match status" value="1"/>
</dbReference>
<dbReference type="Gene3D" id="1.10.10.60">
    <property type="entry name" value="Homeodomain-like"/>
    <property type="match status" value="1"/>
</dbReference>
<dbReference type="EMBL" id="FWXW01000004">
    <property type="protein sequence ID" value="SMC63853.1"/>
    <property type="molecule type" value="Genomic_DNA"/>
</dbReference>
<gene>
    <name evidence="8" type="ORF">SAMN02745168_1943</name>
</gene>
<keyword evidence="3" id="KW-0805">Transcription regulation</keyword>
<dbReference type="InterPro" id="IPR003593">
    <property type="entry name" value="AAA+_ATPase"/>
</dbReference>
<dbReference type="Proteomes" id="UP000192790">
    <property type="component" value="Unassembled WGS sequence"/>
</dbReference>
<reference evidence="8 9" key="1">
    <citation type="submission" date="2017-04" db="EMBL/GenBank/DDBJ databases">
        <authorList>
            <person name="Afonso C.L."/>
            <person name="Miller P.J."/>
            <person name="Scott M.A."/>
            <person name="Spackman E."/>
            <person name="Goraichik I."/>
            <person name="Dimitrov K.M."/>
            <person name="Suarez D.L."/>
            <person name="Swayne D.E."/>
        </authorList>
    </citation>
    <scope>NUCLEOTIDE SEQUENCE [LARGE SCALE GENOMIC DNA]</scope>
    <source>
        <strain evidence="8 9">DSM 12816</strain>
    </source>
</reference>
<dbReference type="InterPro" id="IPR058031">
    <property type="entry name" value="AAA_lid_NorR"/>
</dbReference>
<dbReference type="Pfam" id="PF25601">
    <property type="entry name" value="AAA_lid_14"/>
    <property type="match status" value="1"/>
</dbReference>
<dbReference type="Gene3D" id="3.40.50.300">
    <property type="entry name" value="P-loop containing nucleotide triphosphate hydrolases"/>
    <property type="match status" value="1"/>
</dbReference>
<dbReference type="InterPro" id="IPR035965">
    <property type="entry name" value="PAS-like_dom_sf"/>
</dbReference>
<evidence type="ECO:0000256" key="3">
    <source>
        <dbReference type="ARBA" id="ARBA00023015"/>
    </source>
</evidence>
<dbReference type="CDD" id="cd00009">
    <property type="entry name" value="AAA"/>
    <property type="match status" value="1"/>
</dbReference>
<dbReference type="Pfam" id="PF02954">
    <property type="entry name" value="HTH_8"/>
    <property type="match status" value="1"/>
</dbReference>
<evidence type="ECO:0000256" key="2">
    <source>
        <dbReference type="ARBA" id="ARBA00022840"/>
    </source>
</evidence>
<dbReference type="PROSITE" id="PS00675">
    <property type="entry name" value="SIGMA54_INTERACT_1"/>
    <property type="match status" value="1"/>
</dbReference>
<dbReference type="InterPro" id="IPR025662">
    <property type="entry name" value="Sigma_54_int_dom_ATP-bd_1"/>
</dbReference>
<dbReference type="InterPro" id="IPR027417">
    <property type="entry name" value="P-loop_NTPase"/>
</dbReference>
<organism evidence="8 9">
    <name type="scientific">Papillibacter cinnamivorans DSM 12816</name>
    <dbReference type="NCBI Taxonomy" id="1122930"/>
    <lineage>
        <taxon>Bacteria</taxon>
        <taxon>Bacillati</taxon>
        <taxon>Bacillota</taxon>
        <taxon>Clostridia</taxon>
        <taxon>Eubacteriales</taxon>
        <taxon>Oscillospiraceae</taxon>
        <taxon>Papillibacter</taxon>
    </lineage>
</organism>
<keyword evidence="9" id="KW-1185">Reference proteome</keyword>
<dbReference type="Gene3D" id="3.30.450.20">
    <property type="entry name" value="PAS domain"/>
    <property type="match status" value="1"/>
</dbReference>
<evidence type="ECO:0000259" key="7">
    <source>
        <dbReference type="PROSITE" id="PS50112"/>
    </source>
</evidence>
<dbReference type="SUPFAM" id="SSF52540">
    <property type="entry name" value="P-loop containing nucleoside triphosphate hydrolases"/>
    <property type="match status" value="1"/>
</dbReference>
<dbReference type="InterPro" id="IPR002078">
    <property type="entry name" value="Sigma_54_int"/>
</dbReference>
<dbReference type="NCBIfam" id="TIGR00229">
    <property type="entry name" value="sensory_box"/>
    <property type="match status" value="1"/>
</dbReference>
<dbReference type="PROSITE" id="PS00688">
    <property type="entry name" value="SIGMA54_INTERACT_3"/>
    <property type="match status" value="1"/>
</dbReference>
<dbReference type="PANTHER" id="PTHR32071">
    <property type="entry name" value="TRANSCRIPTIONAL REGULATORY PROTEIN"/>
    <property type="match status" value="1"/>
</dbReference>
<keyword evidence="1" id="KW-0547">Nucleotide-binding</keyword>
<dbReference type="Pfam" id="PF13426">
    <property type="entry name" value="PAS_9"/>
    <property type="match status" value="1"/>
</dbReference>
<accession>A0A1W2AT26</accession>
<dbReference type="PANTHER" id="PTHR32071:SF57">
    <property type="entry name" value="C4-DICARBOXYLATE TRANSPORT TRANSCRIPTIONAL REGULATORY PROTEIN DCTD"/>
    <property type="match status" value="1"/>
</dbReference>
<dbReference type="GO" id="GO:0043565">
    <property type="term" value="F:sequence-specific DNA binding"/>
    <property type="evidence" value="ECO:0007669"/>
    <property type="project" value="InterPro"/>
</dbReference>
<dbReference type="OrthoDB" id="9803970at2"/>
<dbReference type="Pfam" id="PF00158">
    <property type="entry name" value="Sigma54_activat"/>
    <property type="match status" value="1"/>
</dbReference>
<dbReference type="InterPro" id="IPR002197">
    <property type="entry name" value="HTH_Fis"/>
</dbReference>
<keyword evidence="4" id="KW-0238">DNA-binding</keyword>
<dbReference type="Gene3D" id="1.10.8.60">
    <property type="match status" value="1"/>
</dbReference>
<dbReference type="PROSITE" id="PS50045">
    <property type="entry name" value="SIGMA54_INTERACT_4"/>
    <property type="match status" value="1"/>
</dbReference>
<dbReference type="SMART" id="SM00382">
    <property type="entry name" value="AAA"/>
    <property type="match status" value="1"/>
</dbReference>
<protein>
    <submittedName>
        <fullName evidence="8">PAS domain S-box-containing protein</fullName>
    </submittedName>
</protein>
<dbReference type="InterPro" id="IPR025944">
    <property type="entry name" value="Sigma_54_int_dom_CS"/>
</dbReference>
<evidence type="ECO:0000313" key="9">
    <source>
        <dbReference type="Proteomes" id="UP000192790"/>
    </source>
</evidence>
<dbReference type="RefSeq" id="WP_084234620.1">
    <property type="nucleotide sequence ID" value="NZ_FWXW01000004.1"/>
</dbReference>
<evidence type="ECO:0000259" key="6">
    <source>
        <dbReference type="PROSITE" id="PS50045"/>
    </source>
</evidence>
<proteinExistence type="predicted"/>
<feature type="domain" description="Sigma-54 factor interaction" evidence="6">
    <location>
        <begin position="141"/>
        <end position="371"/>
    </location>
</feature>
<dbReference type="FunFam" id="3.40.50.300:FF:000006">
    <property type="entry name" value="DNA-binding transcriptional regulator NtrC"/>
    <property type="match status" value="1"/>
</dbReference>
<dbReference type="PROSITE" id="PS00676">
    <property type="entry name" value="SIGMA54_INTERACT_2"/>
    <property type="match status" value="1"/>
</dbReference>
<dbReference type="SMART" id="SM00091">
    <property type="entry name" value="PAS"/>
    <property type="match status" value="1"/>
</dbReference>
<evidence type="ECO:0000313" key="8">
    <source>
        <dbReference type="EMBL" id="SMC63853.1"/>
    </source>
</evidence>